<dbReference type="InterPro" id="IPR032675">
    <property type="entry name" value="LRR_dom_sf"/>
</dbReference>
<dbReference type="InterPro" id="IPR053139">
    <property type="entry name" value="Surface_bspA-like"/>
</dbReference>
<reference evidence="2" key="1">
    <citation type="journal article" date="2020" name="Nature">
        <title>Giant virus diversity and host interactions through global metagenomics.</title>
        <authorList>
            <person name="Schulz F."/>
            <person name="Roux S."/>
            <person name="Paez-Espino D."/>
            <person name="Jungbluth S."/>
            <person name="Walsh D.A."/>
            <person name="Denef V.J."/>
            <person name="McMahon K.D."/>
            <person name="Konstantinidis K.T."/>
            <person name="Eloe-Fadrosh E.A."/>
            <person name="Kyrpides N.C."/>
            <person name="Woyke T."/>
        </authorList>
    </citation>
    <scope>NUCLEOTIDE SEQUENCE</scope>
    <source>
        <strain evidence="2">GVMAG-M-3300023184-178</strain>
    </source>
</reference>
<dbReference type="Pfam" id="PF13403">
    <property type="entry name" value="Hint_2"/>
    <property type="match status" value="1"/>
</dbReference>
<dbReference type="EMBL" id="MN740029">
    <property type="protein sequence ID" value="QHT84958.1"/>
    <property type="molecule type" value="Genomic_DNA"/>
</dbReference>
<sequence>MAGTQIGDYSFSGNTALTTITISSQVTSIGQYAFNECTSLSSVVMSIATNLTTISTSAFYGCTSLTTLDLSKTNIGTGSLIDVNAFAGSSLSTIIVPSSVLPATYNSWTHSLANTFTIQVVLPRVVCFLKGSQILTSKRGYVAVEMLSQSDKLINHLGKEMNVFDVSTFVCERNQNTHPYIIPKGTQIDSSYKCIKDLYLSPCHEILIGNKFVAVKDLGDRFKQTELDDGDDKYEYYHITTDNYFTDVIMANGVPCEGFGKYMCNMNAQFISELLKEVRCNKGKARKLLSTAKFMRLLNEFIQRKNAPSRRAVN</sequence>
<dbReference type="Pfam" id="PF13306">
    <property type="entry name" value="LRR_5"/>
    <property type="match status" value="1"/>
</dbReference>
<dbReference type="PANTHER" id="PTHR45661">
    <property type="entry name" value="SURFACE ANTIGEN"/>
    <property type="match status" value="1"/>
</dbReference>
<dbReference type="InterPro" id="IPR026906">
    <property type="entry name" value="LRR_5"/>
</dbReference>
<protein>
    <recommendedName>
        <fullName evidence="1">Hedgehog/Intein (Hint) domain-containing protein</fullName>
    </recommendedName>
</protein>
<organism evidence="2">
    <name type="scientific">viral metagenome</name>
    <dbReference type="NCBI Taxonomy" id="1070528"/>
    <lineage>
        <taxon>unclassified sequences</taxon>
        <taxon>metagenomes</taxon>
        <taxon>organismal metagenomes</taxon>
    </lineage>
</organism>
<proteinExistence type="predicted"/>
<accession>A0A6C0HW43</accession>
<name>A0A6C0HW43_9ZZZZ</name>
<dbReference type="InterPro" id="IPR028992">
    <property type="entry name" value="Hedgehog/Intein_dom"/>
</dbReference>
<feature type="domain" description="Hedgehog/Intein (Hint)" evidence="1">
    <location>
        <begin position="126"/>
        <end position="259"/>
    </location>
</feature>
<dbReference type="AlphaFoldDB" id="A0A6C0HW43"/>
<dbReference type="SUPFAM" id="SSF52058">
    <property type="entry name" value="L domain-like"/>
    <property type="match status" value="1"/>
</dbReference>
<dbReference type="PANTHER" id="PTHR45661:SF3">
    <property type="entry name" value="IG-LIKE DOMAIN-CONTAINING PROTEIN"/>
    <property type="match status" value="1"/>
</dbReference>
<evidence type="ECO:0000313" key="2">
    <source>
        <dbReference type="EMBL" id="QHT84958.1"/>
    </source>
</evidence>
<dbReference type="Gene3D" id="3.80.10.10">
    <property type="entry name" value="Ribonuclease Inhibitor"/>
    <property type="match status" value="1"/>
</dbReference>
<evidence type="ECO:0000259" key="1">
    <source>
        <dbReference type="Pfam" id="PF13403"/>
    </source>
</evidence>